<organism evidence="11 12">
    <name type="scientific">Plantactinospora endophytica</name>
    <dbReference type="NCBI Taxonomy" id="673535"/>
    <lineage>
        <taxon>Bacteria</taxon>
        <taxon>Bacillati</taxon>
        <taxon>Actinomycetota</taxon>
        <taxon>Actinomycetes</taxon>
        <taxon>Micromonosporales</taxon>
        <taxon>Micromonosporaceae</taxon>
        <taxon>Plantactinospora</taxon>
    </lineage>
</organism>
<evidence type="ECO:0000256" key="5">
    <source>
        <dbReference type="ARBA" id="ARBA00022763"/>
    </source>
</evidence>
<dbReference type="Proteomes" id="UP000646749">
    <property type="component" value="Unassembled WGS sequence"/>
</dbReference>
<keyword evidence="12" id="KW-1185">Reference proteome</keyword>
<keyword evidence="8" id="KW-0234">DNA repair</keyword>
<evidence type="ECO:0000256" key="2">
    <source>
        <dbReference type="ARBA" id="ARBA00001946"/>
    </source>
</evidence>
<feature type="domain" description="Endonuclease/exonuclease/phosphatase" evidence="10">
    <location>
        <begin position="28"/>
        <end position="237"/>
    </location>
</feature>
<dbReference type="InterPro" id="IPR005135">
    <property type="entry name" value="Endo/exonuclease/phosphatase"/>
</dbReference>
<dbReference type="InterPro" id="IPR036691">
    <property type="entry name" value="Endo/exonu/phosph_ase_sf"/>
</dbReference>
<name>A0ABQ4E5Z9_9ACTN</name>
<dbReference type="EMBL" id="BONW01000024">
    <property type="protein sequence ID" value="GIG90125.1"/>
    <property type="molecule type" value="Genomic_DNA"/>
</dbReference>
<reference evidence="11 12" key="1">
    <citation type="submission" date="2021-01" db="EMBL/GenBank/DDBJ databases">
        <title>Whole genome shotgun sequence of Plantactinospora endophytica NBRC 110450.</title>
        <authorList>
            <person name="Komaki H."/>
            <person name="Tamura T."/>
        </authorList>
    </citation>
    <scope>NUCLEOTIDE SEQUENCE [LARGE SCALE GENOMIC DNA]</scope>
    <source>
        <strain evidence="11 12">NBRC 110450</strain>
    </source>
</reference>
<comment type="cofactor">
    <cofactor evidence="1">
        <name>Mn(2+)</name>
        <dbReference type="ChEBI" id="CHEBI:29035"/>
    </cofactor>
</comment>
<dbReference type="Gene3D" id="3.60.10.10">
    <property type="entry name" value="Endonuclease/exonuclease/phosphatase"/>
    <property type="match status" value="1"/>
</dbReference>
<evidence type="ECO:0000256" key="1">
    <source>
        <dbReference type="ARBA" id="ARBA00001936"/>
    </source>
</evidence>
<keyword evidence="6" id="KW-0378">Hydrolase</keyword>
<evidence type="ECO:0000259" key="10">
    <source>
        <dbReference type="Pfam" id="PF03372"/>
    </source>
</evidence>
<feature type="region of interest" description="Disordered" evidence="9">
    <location>
        <begin position="1"/>
        <end position="20"/>
    </location>
</feature>
<evidence type="ECO:0000313" key="12">
    <source>
        <dbReference type="Proteomes" id="UP000646749"/>
    </source>
</evidence>
<evidence type="ECO:0000256" key="8">
    <source>
        <dbReference type="ARBA" id="ARBA00023204"/>
    </source>
</evidence>
<comment type="caution">
    <text evidence="11">The sequence shown here is derived from an EMBL/GenBank/DDBJ whole genome shotgun (WGS) entry which is preliminary data.</text>
</comment>
<dbReference type="InterPro" id="IPR051547">
    <property type="entry name" value="TDP2-like"/>
</dbReference>
<accession>A0ABQ4E5Z9</accession>
<gene>
    <name evidence="11" type="ORF">Pen02_50610</name>
</gene>
<evidence type="ECO:0000256" key="6">
    <source>
        <dbReference type="ARBA" id="ARBA00022801"/>
    </source>
</evidence>
<dbReference type="Pfam" id="PF03372">
    <property type="entry name" value="Exo_endo_phos"/>
    <property type="match status" value="1"/>
</dbReference>
<protein>
    <recommendedName>
        <fullName evidence="10">Endonuclease/exonuclease/phosphatase domain-containing protein</fullName>
    </recommendedName>
</protein>
<dbReference type="SUPFAM" id="SSF56219">
    <property type="entry name" value="DNase I-like"/>
    <property type="match status" value="1"/>
</dbReference>
<dbReference type="PANTHER" id="PTHR15822:SF4">
    <property type="entry name" value="TYROSYL-DNA PHOSPHODIESTERASE 2"/>
    <property type="match status" value="1"/>
</dbReference>
<keyword evidence="4" id="KW-0479">Metal-binding</keyword>
<evidence type="ECO:0000256" key="9">
    <source>
        <dbReference type="SAM" id="MobiDB-lite"/>
    </source>
</evidence>
<evidence type="ECO:0000313" key="11">
    <source>
        <dbReference type="EMBL" id="GIG90125.1"/>
    </source>
</evidence>
<proteinExistence type="predicted"/>
<dbReference type="PANTHER" id="PTHR15822">
    <property type="entry name" value="TRAF AND TNF RECEPTOR-ASSOCIATED PROTEIN"/>
    <property type="match status" value="1"/>
</dbReference>
<evidence type="ECO:0000256" key="3">
    <source>
        <dbReference type="ARBA" id="ARBA00022722"/>
    </source>
</evidence>
<keyword evidence="5" id="KW-0227">DNA damage</keyword>
<sequence>MAQQQSSGAEASQQSSGAEESAVRLRVLSYNVHGQRDDTAALAEAVRAMRPDVVIVQEAPRRFRWRHKCAVLADRLGLVVAGGGLPALGNLLLTSLRVRVYQTWCRQFPLTPGRHMRGAVFAECGIGASRFTLAGSHLSTDPAERPGQAYLLKQELAATRLPVVVGADLNENSGGGAWRTVADGLTDAAVVGGGESRFTYPCRQPRDRIDALFVDPRISVLGYDVVDTEQTRRASDHFPIRADLLLPAAG</sequence>
<evidence type="ECO:0000256" key="7">
    <source>
        <dbReference type="ARBA" id="ARBA00022842"/>
    </source>
</evidence>
<evidence type="ECO:0000256" key="4">
    <source>
        <dbReference type="ARBA" id="ARBA00022723"/>
    </source>
</evidence>
<keyword evidence="3" id="KW-0540">Nuclease</keyword>
<comment type="cofactor">
    <cofactor evidence="2">
        <name>Mg(2+)</name>
        <dbReference type="ChEBI" id="CHEBI:18420"/>
    </cofactor>
</comment>
<keyword evidence="7" id="KW-0460">Magnesium</keyword>